<name>A0A2L2T9J9_9HYPO</name>
<proteinExistence type="predicted"/>
<feature type="region of interest" description="Disordered" evidence="1">
    <location>
        <begin position="1"/>
        <end position="25"/>
    </location>
</feature>
<evidence type="ECO:0000313" key="4">
    <source>
        <dbReference type="Proteomes" id="UP000245910"/>
    </source>
</evidence>
<dbReference type="EMBL" id="LN649229">
    <property type="protein sequence ID" value="CEI67602.1"/>
    <property type="molecule type" value="Genomic_DNA"/>
</dbReference>
<organism evidence="3 4">
    <name type="scientific">Fusarium venenatum</name>
    <dbReference type="NCBI Taxonomy" id="56646"/>
    <lineage>
        <taxon>Eukaryota</taxon>
        <taxon>Fungi</taxon>
        <taxon>Dikarya</taxon>
        <taxon>Ascomycota</taxon>
        <taxon>Pezizomycotina</taxon>
        <taxon>Sordariomycetes</taxon>
        <taxon>Hypocreomycetidae</taxon>
        <taxon>Hypocreales</taxon>
        <taxon>Nectriaceae</taxon>
        <taxon>Fusarium</taxon>
    </lineage>
</organism>
<evidence type="ECO:0000313" key="3">
    <source>
        <dbReference type="EMBL" id="CEI67602.1"/>
    </source>
</evidence>
<sequence>MESTSRSDDDSRRQTNHLEIESNEDYPDRGTRAWLVVLGAWCAMIPSMGLLNSLAVLHAWLGEHELKGMSESTVGWIFSGYAFFLFFCGAQIGKFPKYSVKKS</sequence>
<dbReference type="Proteomes" id="UP000245910">
    <property type="component" value="Chromosome I"/>
</dbReference>
<dbReference type="AlphaFoldDB" id="A0A2L2T9J9"/>
<evidence type="ECO:0000256" key="1">
    <source>
        <dbReference type="SAM" id="MobiDB-lite"/>
    </source>
</evidence>
<feature type="transmembrane region" description="Helical" evidence="2">
    <location>
        <begin position="73"/>
        <end position="93"/>
    </location>
</feature>
<keyword evidence="2" id="KW-0472">Membrane</keyword>
<evidence type="ECO:0008006" key="5">
    <source>
        <dbReference type="Google" id="ProtNLM"/>
    </source>
</evidence>
<keyword evidence="2" id="KW-1133">Transmembrane helix</keyword>
<reference evidence="4" key="1">
    <citation type="submission" date="2014-10" db="EMBL/GenBank/DDBJ databases">
        <authorList>
            <person name="King R."/>
        </authorList>
    </citation>
    <scope>NUCLEOTIDE SEQUENCE [LARGE SCALE GENOMIC DNA]</scope>
    <source>
        <strain evidence="4">A3/5</strain>
    </source>
</reference>
<keyword evidence="2" id="KW-0812">Transmembrane</keyword>
<keyword evidence="4" id="KW-1185">Reference proteome</keyword>
<accession>A0A2L2T9J9</accession>
<feature type="transmembrane region" description="Helical" evidence="2">
    <location>
        <begin position="33"/>
        <end position="61"/>
    </location>
</feature>
<evidence type="ECO:0000256" key="2">
    <source>
        <dbReference type="SAM" id="Phobius"/>
    </source>
</evidence>
<protein>
    <recommendedName>
        <fullName evidence="5">Major facilitator superfamily (MFS) profile domain-containing protein</fullName>
    </recommendedName>
</protein>
<dbReference type="SUPFAM" id="SSF103473">
    <property type="entry name" value="MFS general substrate transporter"/>
    <property type="match status" value="1"/>
</dbReference>
<dbReference type="InterPro" id="IPR036259">
    <property type="entry name" value="MFS_trans_sf"/>
</dbReference>